<name>A0A7W7B3R1_9SPHN</name>
<evidence type="ECO:0008006" key="3">
    <source>
        <dbReference type="Google" id="ProtNLM"/>
    </source>
</evidence>
<reference evidence="1 2" key="1">
    <citation type="submission" date="2020-08" db="EMBL/GenBank/DDBJ databases">
        <title>Genomic Encyclopedia of Type Strains, Phase IV (KMG-IV): sequencing the most valuable type-strain genomes for metagenomic binning, comparative biology and taxonomic classification.</title>
        <authorList>
            <person name="Goeker M."/>
        </authorList>
    </citation>
    <scope>NUCLEOTIDE SEQUENCE [LARGE SCALE GENOMIC DNA]</scope>
    <source>
        <strain evidence="1 2">DSM 17328</strain>
    </source>
</reference>
<accession>A0A7W7B3R1</accession>
<dbReference type="RefSeq" id="WP_184071052.1">
    <property type="nucleotide sequence ID" value="NZ_JACHNZ010000044.1"/>
</dbReference>
<gene>
    <name evidence="1" type="ORF">GGQ98_003083</name>
</gene>
<sequence length="236" mass="25753">MHTTMTPDQIWGENRENGRQADLFDRRQEAEQLIAYIESVIGRASIREDKRAYTIAVDARYGEGKSFFLRRLAEHLSINHPVAFVDAWADDLADDPLTALAATLKTALDPFVNKPEVRDRLSDFMTKTGQVAKIVAKGLARRGAGLIITGTAVDAAEEVLSSVSEDVKDVVDDGLKDVGQGAVDDVTKAAKKPQNLMEKRVTAFEEGKAAVQKMKNSLAAIVDSLDGANHHPPIVM</sequence>
<comment type="caution">
    <text evidence="1">The sequence shown here is derived from an EMBL/GenBank/DDBJ whole genome shotgun (WGS) entry which is preliminary data.</text>
</comment>
<keyword evidence="2" id="KW-1185">Reference proteome</keyword>
<protein>
    <recommendedName>
        <fullName evidence="3">KAP NTPase domain-containing protein</fullName>
    </recommendedName>
</protein>
<dbReference type="Proteomes" id="UP000566324">
    <property type="component" value="Unassembled WGS sequence"/>
</dbReference>
<dbReference type="AlphaFoldDB" id="A0A7W7B3R1"/>
<organism evidence="1 2">
    <name type="scientific">Sphingosinicella soli</name>
    <dbReference type="NCBI Taxonomy" id="333708"/>
    <lineage>
        <taxon>Bacteria</taxon>
        <taxon>Pseudomonadati</taxon>
        <taxon>Pseudomonadota</taxon>
        <taxon>Alphaproteobacteria</taxon>
        <taxon>Sphingomonadales</taxon>
        <taxon>Sphingosinicellaceae</taxon>
        <taxon>Sphingosinicella</taxon>
    </lineage>
</organism>
<proteinExistence type="predicted"/>
<evidence type="ECO:0000313" key="2">
    <source>
        <dbReference type="Proteomes" id="UP000566324"/>
    </source>
</evidence>
<dbReference type="EMBL" id="JACHNZ010000044">
    <property type="protein sequence ID" value="MBB4633445.1"/>
    <property type="molecule type" value="Genomic_DNA"/>
</dbReference>
<evidence type="ECO:0000313" key="1">
    <source>
        <dbReference type="EMBL" id="MBB4633445.1"/>
    </source>
</evidence>